<evidence type="ECO:0000313" key="1">
    <source>
        <dbReference type="EMBL" id="SDN15159.1"/>
    </source>
</evidence>
<proteinExistence type="predicted"/>
<evidence type="ECO:0000313" key="2">
    <source>
        <dbReference type="Proteomes" id="UP000199182"/>
    </source>
</evidence>
<reference evidence="1 2" key="1">
    <citation type="submission" date="2016-10" db="EMBL/GenBank/DDBJ databases">
        <authorList>
            <person name="de Groot N.N."/>
        </authorList>
    </citation>
    <scope>NUCLEOTIDE SEQUENCE [LARGE SCALE GENOMIC DNA]</scope>
    <source>
        <strain evidence="1 2">CGMCC 1.5012</strain>
    </source>
</reference>
<dbReference type="STRING" id="258515.SAMN05192585_11258"/>
<protein>
    <submittedName>
        <fullName evidence="1">Bacteriophage HK97-gp10, putative tail-component</fullName>
    </submittedName>
</protein>
<keyword evidence="2" id="KW-1185">Reference proteome</keyword>
<name>A0A1G9Z1D6_9FIRM</name>
<dbReference type="RefSeq" id="WP_092639471.1">
    <property type="nucleotide sequence ID" value="NZ_FNID01000012.1"/>
</dbReference>
<dbReference type="Pfam" id="PF04883">
    <property type="entry name" value="HK97-gp10_like"/>
    <property type="match status" value="1"/>
</dbReference>
<dbReference type="EMBL" id="FNID01000012">
    <property type="protein sequence ID" value="SDN15159.1"/>
    <property type="molecule type" value="Genomic_DNA"/>
</dbReference>
<accession>A0A1G9Z1D6</accession>
<dbReference type="Proteomes" id="UP000199182">
    <property type="component" value="Unassembled WGS sequence"/>
</dbReference>
<sequence>MAGDFSTQDFAHFKQVLKNLKADLDVASCNVLNNAVNIARRVTVENTPVGDYSREVSFTTKDGREVHFSVTGRMGGTLKRSWDVKRARLQGRTYEAELYNTADYAPYVNDGHRVVDRDRVTIGYVKGQFMLEKGLNAARGEMQNLFNAEIRRVKQRSGF</sequence>
<gene>
    <name evidence="1" type="ORF">SAMN05192585_11258</name>
</gene>
<dbReference type="OrthoDB" id="1850874at2"/>
<dbReference type="InterPro" id="IPR010064">
    <property type="entry name" value="HK97-gp10_tail"/>
</dbReference>
<dbReference type="AlphaFoldDB" id="A0A1G9Z1D6"/>
<organism evidence="1 2">
    <name type="scientific">Acetanaerobacterium elongatum</name>
    <dbReference type="NCBI Taxonomy" id="258515"/>
    <lineage>
        <taxon>Bacteria</taxon>
        <taxon>Bacillati</taxon>
        <taxon>Bacillota</taxon>
        <taxon>Clostridia</taxon>
        <taxon>Eubacteriales</taxon>
        <taxon>Oscillospiraceae</taxon>
        <taxon>Acetanaerobacterium</taxon>
    </lineage>
</organism>